<dbReference type="EMBL" id="BSYO01000018">
    <property type="protein sequence ID" value="GMH17443.1"/>
    <property type="molecule type" value="Genomic_DNA"/>
</dbReference>
<feature type="repeat" description="PPR" evidence="2">
    <location>
        <begin position="55"/>
        <end position="89"/>
    </location>
</feature>
<comment type="caution">
    <text evidence="3">The sequence shown here is derived from an EMBL/GenBank/DDBJ whole genome shotgun (WGS) entry which is preliminary data.</text>
</comment>
<proteinExistence type="predicted"/>
<dbReference type="PANTHER" id="PTHR47926">
    <property type="entry name" value="PENTATRICOPEPTIDE REPEAT-CONTAINING PROTEIN"/>
    <property type="match status" value="1"/>
</dbReference>
<dbReference type="InterPro" id="IPR046960">
    <property type="entry name" value="PPR_At4g14850-like_plant"/>
</dbReference>
<evidence type="ECO:0008006" key="5">
    <source>
        <dbReference type="Google" id="ProtNLM"/>
    </source>
</evidence>
<feature type="repeat" description="PPR" evidence="2">
    <location>
        <begin position="256"/>
        <end position="290"/>
    </location>
</feature>
<dbReference type="Proteomes" id="UP001279734">
    <property type="component" value="Unassembled WGS sequence"/>
</dbReference>
<protein>
    <recommendedName>
        <fullName evidence="5">Pentatricopeptide repeat-containing protein</fullName>
    </recommendedName>
</protein>
<dbReference type="AlphaFoldDB" id="A0AAD3XU82"/>
<evidence type="ECO:0000256" key="1">
    <source>
        <dbReference type="ARBA" id="ARBA00022737"/>
    </source>
</evidence>
<dbReference type="Gene3D" id="1.25.40.10">
    <property type="entry name" value="Tetratricopeptide repeat domain"/>
    <property type="match status" value="3"/>
</dbReference>
<dbReference type="InterPro" id="IPR002885">
    <property type="entry name" value="PPR_rpt"/>
</dbReference>
<dbReference type="Pfam" id="PF13041">
    <property type="entry name" value="PPR_2"/>
    <property type="match status" value="2"/>
</dbReference>
<dbReference type="PANTHER" id="PTHR47926:SF349">
    <property type="entry name" value="(WILD MALAYSIAN BANANA) HYPOTHETICAL PROTEIN"/>
    <property type="match status" value="1"/>
</dbReference>
<dbReference type="Pfam" id="PF01535">
    <property type="entry name" value="PPR"/>
    <property type="match status" value="5"/>
</dbReference>
<feature type="repeat" description="PPR" evidence="2">
    <location>
        <begin position="357"/>
        <end position="391"/>
    </location>
</feature>
<dbReference type="NCBIfam" id="TIGR00756">
    <property type="entry name" value="PPR"/>
    <property type="match status" value="4"/>
</dbReference>
<accession>A0AAD3XU82</accession>
<evidence type="ECO:0000313" key="4">
    <source>
        <dbReference type="Proteomes" id="UP001279734"/>
    </source>
</evidence>
<dbReference type="FunFam" id="1.25.40.10:FF:000381">
    <property type="entry name" value="Pentatricopeptide repeat-containing protein"/>
    <property type="match status" value="1"/>
</dbReference>
<dbReference type="FunFam" id="1.25.40.10:FF:001681">
    <property type="entry name" value="Pentatricopeptide repeat-containing protein At4g33170 family"/>
    <property type="match status" value="1"/>
</dbReference>
<dbReference type="InterPro" id="IPR011990">
    <property type="entry name" value="TPR-like_helical_dom_sf"/>
</dbReference>
<dbReference type="PROSITE" id="PS51375">
    <property type="entry name" value="PPR"/>
    <property type="match status" value="4"/>
</dbReference>
<dbReference type="InterPro" id="IPR046848">
    <property type="entry name" value="E_motif"/>
</dbReference>
<evidence type="ECO:0000313" key="3">
    <source>
        <dbReference type="EMBL" id="GMH17443.1"/>
    </source>
</evidence>
<organism evidence="3 4">
    <name type="scientific">Nepenthes gracilis</name>
    <name type="common">Slender pitcher plant</name>
    <dbReference type="NCBI Taxonomy" id="150966"/>
    <lineage>
        <taxon>Eukaryota</taxon>
        <taxon>Viridiplantae</taxon>
        <taxon>Streptophyta</taxon>
        <taxon>Embryophyta</taxon>
        <taxon>Tracheophyta</taxon>
        <taxon>Spermatophyta</taxon>
        <taxon>Magnoliopsida</taxon>
        <taxon>eudicotyledons</taxon>
        <taxon>Gunneridae</taxon>
        <taxon>Pentapetalae</taxon>
        <taxon>Caryophyllales</taxon>
        <taxon>Nepenthaceae</taxon>
        <taxon>Nepenthes</taxon>
    </lineage>
</organism>
<dbReference type="GO" id="GO:0009451">
    <property type="term" value="P:RNA modification"/>
    <property type="evidence" value="ECO:0007669"/>
    <property type="project" value="InterPro"/>
</dbReference>
<reference evidence="3" key="1">
    <citation type="submission" date="2023-05" db="EMBL/GenBank/DDBJ databases">
        <title>Nepenthes gracilis genome sequencing.</title>
        <authorList>
            <person name="Fukushima K."/>
        </authorList>
    </citation>
    <scope>NUCLEOTIDE SEQUENCE</scope>
    <source>
        <strain evidence="3">SING2019-196</strain>
    </source>
</reference>
<name>A0AAD3XU82_NEPGR</name>
<sequence>MRSFNLHHGKAIHARLIKNTLLSTLFLHNHLLQVYVRCGDLGSALNLFAEMPQRNVVSWSSVIAGFIQFGFPEESLSFFSQMYCAGVRPDKFALLSALNASSFSENILHAYQIYSVIIRLGFDSNTFLLNALMSAFTRHGRLIEALKVFDECSDKDSVSWNAVMAGYLRFSNANVPGFWLRMIREGVTPDGFTFSTVLSGLAALSDIKTGTQVHGQLVKYGHGCETGVGNSLVNMYLKTSNLVDGLKSFDDMPYKNVLSWTSMAAGCLNCGQPGKALELILEMKRMGTMPNKFTVATALNACANLTTLGEGKKVHGFRIKLGYDTDLCVDNALLDMYVKCGCLEGAVAVFCRMKDTSVVSWTTLIIGFAQNGQPREALRLFDKMVSDGREPNYITFVCILFACSQGGFVEDGWKYFFVMTSEYGISPGEDHYACMVDLLGRAGLIKEAEELISGMPFQPGQLVLQTLLGACRVHGDIETGKRAAERTLNLDKKDPSTYVLLSNIFAGVSHWGSVETCRQLMETRNVNKMPGSSWVES</sequence>
<evidence type="ECO:0000256" key="2">
    <source>
        <dbReference type="PROSITE-ProRule" id="PRU00708"/>
    </source>
</evidence>
<dbReference type="GO" id="GO:0003723">
    <property type="term" value="F:RNA binding"/>
    <property type="evidence" value="ECO:0007669"/>
    <property type="project" value="InterPro"/>
</dbReference>
<gene>
    <name evidence="3" type="ORF">Nepgr_019284</name>
</gene>
<feature type="repeat" description="PPR" evidence="2">
    <location>
        <begin position="125"/>
        <end position="159"/>
    </location>
</feature>
<keyword evidence="1" id="KW-0677">Repeat</keyword>
<dbReference type="Pfam" id="PF20431">
    <property type="entry name" value="E_motif"/>
    <property type="match status" value="1"/>
</dbReference>
<keyword evidence="4" id="KW-1185">Reference proteome</keyword>
<dbReference type="FunFam" id="1.25.40.10:FF:000343">
    <property type="entry name" value="Pentatricopeptide repeat-containing protein At3g58590"/>
    <property type="match status" value="1"/>
</dbReference>